<evidence type="ECO:0000313" key="2">
    <source>
        <dbReference type="Proteomes" id="UP001491310"/>
    </source>
</evidence>
<dbReference type="Proteomes" id="UP001491310">
    <property type="component" value="Unassembled WGS sequence"/>
</dbReference>
<dbReference type="EMBL" id="JALJOT010000010">
    <property type="protein sequence ID" value="KAK9906668.1"/>
    <property type="molecule type" value="Genomic_DNA"/>
</dbReference>
<accession>A0ABR2YJZ1</accession>
<gene>
    <name evidence="1" type="ORF">WJX75_005782</name>
</gene>
<name>A0ABR2YJZ1_9CHLO</name>
<sequence>MRDSNLGVLVSGIEKTIGALPSPNTDEHKEAEPSSSFPIFLKYIESTFSDDIFTVLEMGILATTIPERSEAFLSHVLSLPSDDQVQLFEGALAQVSGAGE</sequence>
<comment type="caution">
    <text evidence="1">The sequence shown here is derived from an EMBL/GenBank/DDBJ whole genome shotgun (WGS) entry which is preliminary data.</text>
</comment>
<keyword evidence="2" id="KW-1185">Reference proteome</keyword>
<evidence type="ECO:0000313" key="1">
    <source>
        <dbReference type="EMBL" id="KAK9906668.1"/>
    </source>
</evidence>
<organism evidence="1 2">
    <name type="scientific">Coccomyxa subellipsoidea</name>
    <dbReference type="NCBI Taxonomy" id="248742"/>
    <lineage>
        <taxon>Eukaryota</taxon>
        <taxon>Viridiplantae</taxon>
        <taxon>Chlorophyta</taxon>
        <taxon>core chlorophytes</taxon>
        <taxon>Trebouxiophyceae</taxon>
        <taxon>Trebouxiophyceae incertae sedis</taxon>
        <taxon>Coccomyxaceae</taxon>
        <taxon>Coccomyxa</taxon>
    </lineage>
</organism>
<reference evidence="1 2" key="1">
    <citation type="journal article" date="2024" name="Nat. Commun.">
        <title>Phylogenomics reveals the evolutionary origins of lichenization in chlorophyte algae.</title>
        <authorList>
            <person name="Puginier C."/>
            <person name="Libourel C."/>
            <person name="Otte J."/>
            <person name="Skaloud P."/>
            <person name="Haon M."/>
            <person name="Grisel S."/>
            <person name="Petersen M."/>
            <person name="Berrin J.G."/>
            <person name="Delaux P.M."/>
            <person name="Dal Grande F."/>
            <person name="Keller J."/>
        </authorList>
    </citation>
    <scope>NUCLEOTIDE SEQUENCE [LARGE SCALE GENOMIC DNA]</scope>
    <source>
        <strain evidence="1 2">SAG 216-7</strain>
    </source>
</reference>
<protein>
    <submittedName>
        <fullName evidence="1">Uncharacterized protein</fullName>
    </submittedName>
</protein>
<proteinExistence type="predicted"/>